<feature type="region of interest" description="Disordered" evidence="1">
    <location>
        <begin position="1"/>
        <end position="34"/>
    </location>
</feature>
<reference evidence="2" key="2">
    <citation type="submission" date="2015-03" db="UniProtKB">
        <authorList>
            <consortium name="EnsemblPlants"/>
        </authorList>
    </citation>
    <scope>IDENTIFICATION</scope>
</reference>
<dbReference type="PANTHER" id="PTHR36736">
    <property type="entry name" value="OS03G0100030 PROTEIN"/>
    <property type="match status" value="1"/>
</dbReference>
<sequence length="71" mass="8197">MSEALKLQQDEAAKGWRKQTAPEEEEQDSSPDEVVKLTQHARAIRDVEDEELRRFFFGMSPWQGALSDMLC</sequence>
<feature type="compositionally biased region" description="Acidic residues" evidence="1">
    <location>
        <begin position="22"/>
        <end position="31"/>
    </location>
</feature>
<keyword evidence="3" id="KW-1185">Reference proteome</keyword>
<evidence type="ECO:0000313" key="3">
    <source>
        <dbReference type="Proteomes" id="UP000032141"/>
    </source>
</evidence>
<evidence type="ECO:0000313" key="2">
    <source>
        <dbReference type="EnsemblPlants" id="Bo3g129950.1"/>
    </source>
</evidence>
<dbReference type="Proteomes" id="UP000032141">
    <property type="component" value="Chromosome C3"/>
</dbReference>
<dbReference type="AlphaFoldDB" id="A0A0D3BHC6"/>
<name>A0A0D3BHC6_BRAOL</name>
<organism evidence="2 3">
    <name type="scientific">Brassica oleracea var. oleracea</name>
    <dbReference type="NCBI Taxonomy" id="109376"/>
    <lineage>
        <taxon>Eukaryota</taxon>
        <taxon>Viridiplantae</taxon>
        <taxon>Streptophyta</taxon>
        <taxon>Embryophyta</taxon>
        <taxon>Tracheophyta</taxon>
        <taxon>Spermatophyta</taxon>
        <taxon>Magnoliopsida</taxon>
        <taxon>eudicotyledons</taxon>
        <taxon>Gunneridae</taxon>
        <taxon>Pentapetalae</taxon>
        <taxon>rosids</taxon>
        <taxon>malvids</taxon>
        <taxon>Brassicales</taxon>
        <taxon>Brassicaceae</taxon>
        <taxon>Brassiceae</taxon>
        <taxon>Brassica</taxon>
    </lineage>
</organism>
<dbReference type="EnsemblPlants" id="Bo3g129950.1">
    <property type="protein sequence ID" value="Bo3g129950.1"/>
    <property type="gene ID" value="Bo3g129950"/>
</dbReference>
<dbReference type="Gramene" id="Bo3g129950.1">
    <property type="protein sequence ID" value="Bo3g129950.1"/>
    <property type="gene ID" value="Bo3g129950"/>
</dbReference>
<dbReference type="HOGENOM" id="CLU_2743529_0_0_1"/>
<protein>
    <submittedName>
        <fullName evidence="2">Uncharacterized protein</fullName>
    </submittedName>
</protein>
<dbReference type="STRING" id="109376.A0A0D3BHC6"/>
<evidence type="ECO:0000256" key="1">
    <source>
        <dbReference type="SAM" id="MobiDB-lite"/>
    </source>
</evidence>
<dbReference type="PANTHER" id="PTHR36736:SF1">
    <property type="entry name" value="OS03G0100030 PROTEIN"/>
    <property type="match status" value="1"/>
</dbReference>
<reference evidence="2 3" key="1">
    <citation type="journal article" date="2014" name="Genome Biol.">
        <title>Transcriptome and methylome profiling reveals relics of genome dominance in the mesopolyploid Brassica oleracea.</title>
        <authorList>
            <person name="Parkin I.A."/>
            <person name="Koh C."/>
            <person name="Tang H."/>
            <person name="Robinson S.J."/>
            <person name="Kagale S."/>
            <person name="Clarke W.E."/>
            <person name="Town C.D."/>
            <person name="Nixon J."/>
            <person name="Krishnakumar V."/>
            <person name="Bidwell S.L."/>
            <person name="Denoeud F."/>
            <person name="Belcram H."/>
            <person name="Links M.G."/>
            <person name="Just J."/>
            <person name="Clarke C."/>
            <person name="Bender T."/>
            <person name="Huebert T."/>
            <person name="Mason A.S."/>
            <person name="Pires J.C."/>
            <person name="Barker G."/>
            <person name="Moore J."/>
            <person name="Walley P.G."/>
            <person name="Manoli S."/>
            <person name="Batley J."/>
            <person name="Edwards D."/>
            <person name="Nelson M.N."/>
            <person name="Wang X."/>
            <person name="Paterson A.H."/>
            <person name="King G."/>
            <person name="Bancroft I."/>
            <person name="Chalhoub B."/>
            <person name="Sharpe A.G."/>
        </authorList>
    </citation>
    <scope>NUCLEOTIDE SEQUENCE</scope>
    <source>
        <strain evidence="2 3">cv. TO1000</strain>
    </source>
</reference>
<accession>A0A0D3BHC6</accession>
<dbReference type="OMA" id="WRKQTAP"/>
<proteinExistence type="predicted"/>